<evidence type="ECO:0000313" key="2">
    <source>
        <dbReference type="EMBL" id="CAG4949759.1"/>
    </source>
</evidence>
<dbReference type="Proteomes" id="UP000691718">
    <property type="component" value="Unassembled WGS sequence"/>
</dbReference>
<reference evidence="2" key="1">
    <citation type="submission" date="2021-04" db="EMBL/GenBank/DDBJ databases">
        <authorList>
            <person name="Tunstrom K."/>
        </authorList>
    </citation>
    <scope>NUCLEOTIDE SEQUENCE</scope>
</reference>
<proteinExistence type="predicted"/>
<protein>
    <submittedName>
        <fullName evidence="2">(apollo) hypothetical protein</fullName>
    </submittedName>
</protein>
<organism evidence="2 3">
    <name type="scientific">Parnassius apollo</name>
    <name type="common">Apollo butterfly</name>
    <name type="synonym">Papilio apollo</name>
    <dbReference type="NCBI Taxonomy" id="110799"/>
    <lineage>
        <taxon>Eukaryota</taxon>
        <taxon>Metazoa</taxon>
        <taxon>Ecdysozoa</taxon>
        <taxon>Arthropoda</taxon>
        <taxon>Hexapoda</taxon>
        <taxon>Insecta</taxon>
        <taxon>Pterygota</taxon>
        <taxon>Neoptera</taxon>
        <taxon>Endopterygota</taxon>
        <taxon>Lepidoptera</taxon>
        <taxon>Glossata</taxon>
        <taxon>Ditrysia</taxon>
        <taxon>Papilionoidea</taxon>
        <taxon>Papilionidae</taxon>
        <taxon>Parnassiinae</taxon>
        <taxon>Parnassini</taxon>
        <taxon>Parnassius</taxon>
        <taxon>Parnassius</taxon>
    </lineage>
</organism>
<evidence type="ECO:0000313" key="3">
    <source>
        <dbReference type="Proteomes" id="UP000691718"/>
    </source>
</evidence>
<name>A0A8S3WBT7_PARAO</name>
<accession>A0A8S3WBT7</accession>
<feature type="compositionally biased region" description="Acidic residues" evidence="1">
    <location>
        <begin position="20"/>
        <end position="31"/>
    </location>
</feature>
<feature type="compositionally biased region" description="Acidic residues" evidence="1">
    <location>
        <begin position="42"/>
        <end position="55"/>
    </location>
</feature>
<dbReference type="AlphaFoldDB" id="A0A8S3WBT7"/>
<gene>
    <name evidence="2" type="ORF">PAPOLLO_LOCUS4105</name>
</gene>
<feature type="region of interest" description="Disordered" evidence="1">
    <location>
        <begin position="20"/>
        <end position="71"/>
    </location>
</feature>
<comment type="caution">
    <text evidence="2">The sequence shown here is derived from an EMBL/GenBank/DDBJ whole genome shotgun (WGS) entry which is preliminary data.</text>
</comment>
<evidence type="ECO:0000256" key="1">
    <source>
        <dbReference type="SAM" id="MobiDB-lite"/>
    </source>
</evidence>
<keyword evidence="3" id="KW-1185">Reference proteome</keyword>
<sequence>MKTSLEKALIDVINGDDSYLDIDVGNEDSDDPTFNPEAEGNEHEEDDSSDEDGLSEDMASWVEYKSEQEMPGTRKKDMLYYLGFRKAIADFLLQYEKEIEDLPADDDTVPVASQSKRARNQHPSNFVRTRKLEHLPIVLDTQNRCRLTGCKSTKA</sequence>
<dbReference type="EMBL" id="CAJQZP010000220">
    <property type="protein sequence ID" value="CAG4949759.1"/>
    <property type="molecule type" value="Genomic_DNA"/>
</dbReference>